<protein>
    <recommendedName>
        <fullName evidence="3">N-acetyltransferase domain-containing protein</fullName>
    </recommendedName>
</protein>
<reference evidence="1 2" key="1">
    <citation type="submission" date="2023-07" db="EMBL/GenBank/DDBJ databases">
        <title>The novel representative of Negativicutes class, Anaeroselena agilis gen. nov. sp. nov.</title>
        <authorList>
            <person name="Prokofeva M.I."/>
            <person name="Elcheninov A.G."/>
            <person name="Klyukina A."/>
            <person name="Kublanov I.V."/>
            <person name="Frolov E.N."/>
            <person name="Podosokorskaya O.A."/>
        </authorList>
    </citation>
    <scope>NUCLEOTIDE SEQUENCE [LARGE SCALE GENOMIC DNA]</scope>
    <source>
        <strain evidence="1 2">4137-cl</strain>
    </source>
</reference>
<gene>
    <name evidence="1" type="ORF">Q4T40_20500</name>
</gene>
<proteinExistence type="predicted"/>
<name>A0ABU3P3J7_9FIRM</name>
<keyword evidence="2" id="KW-1185">Reference proteome</keyword>
<dbReference type="InterPro" id="IPR016181">
    <property type="entry name" value="Acyl_CoA_acyltransferase"/>
</dbReference>
<dbReference type="EMBL" id="JAUOZS010000001">
    <property type="protein sequence ID" value="MDT8903614.1"/>
    <property type="molecule type" value="Genomic_DNA"/>
</dbReference>
<dbReference type="SUPFAM" id="SSF55729">
    <property type="entry name" value="Acyl-CoA N-acyltransferases (Nat)"/>
    <property type="match status" value="1"/>
</dbReference>
<dbReference type="RefSeq" id="WP_413782067.1">
    <property type="nucleotide sequence ID" value="NZ_JAUOZS010000001.1"/>
</dbReference>
<sequence length="333" mass="35841">MADGRFRLVPVGPDNVALVGEVFRAVYGEGYVDPVVYRPESLLKKIAQGQLAGLLALDPAGRPAGYVALGSTAPNHSLWEEKGLIVVPGYSKTDAGTALACHFGDRAVWPAGVDGVFASAVCHHYFSQVICAKAGWVVSAVQLDLFDAAILSDRPEDVDRISCSLFFSPMPPAAVPCYWPAAYFDVMAALAEERNDPPGAISAAQLPVTVTTDLEVIPLPTSDSMKVNVFRVGGDWAAAVERLVAEARRRRALSVQLFIDTACPSIGEAVRVLRARGFFFGGLAPRWFGSDGLLMQQVFANTRYDLIRLYPDTAAKLLAFIRADRLAVGQERG</sequence>
<dbReference type="Proteomes" id="UP001254848">
    <property type="component" value="Unassembled WGS sequence"/>
</dbReference>
<organism evidence="1 2">
    <name type="scientific">Anaeroselena agilis</name>
    <dbReference type="NCBI Taxonomy" id="3063788"/>
    <lineage>
        <taxon>Bacteria</taxon>
        <taxon>Bacillati</taxon>
        <taxon>Bacillota</taxon>
        <taxon>Negativicutes</taxon>
        <taxon>Acetonemataceae</taxon>
        <taxon>Anaeroselena</taxon>
    </lineage>
</organism>
<comment type="caution">
    <text evidence="1">The sequence shown here is derived from an EMBL/GenBank/DDBJ whole genome shotgun (WGS) entry which is preliminary data.</text>
</comment>
<evidence type="ECO:0008006" key="3">
    <source>
        <dbReference type="Google" id="ProtNLM"/>
    </source>
</evidence>
<evidence type="ECO:0000313" key="1">
    <source>
        <dbReference type="EMBL" id="MDT8903614.1"/>
    </source>
</evidence>
<accession>A0ABU3P3J7</accession>
<evidence type="ECO:0000313" key="2">
    <source>
        <dbReference type="Proteomes" id="UP001254848"/>
    </source>
</evidence>